<accession>A0AAD7ALV3</accession>
<dbReference type="SUPFAM" id="SSF103473">
    <property type="entry name" value="MFS general substrate transporter"/>
    <property type="match status" value="1"/>
</dbReference>
<feature type="transmembrane region" description="Helical" evidence="5">
    <location>
        <begin position="128"/>
        <end position="145"/>
    </location>
</feature>
<evidence type="ECO:0000256" key="1">
    <source>
        <dbReference type="ARBA" id="ARBA00004141"/>
    </source>
</evidence>
<dbReference type="EMBL" id="JARIHO010000004">
    <property type="protein sequence ID" value="KAJ7362552.1"/>
    <property type="molecule type" value="Genomic_DNA"/>
</dbReference>
<sequence length="559" mass="61771">MSETGLEKHGSNESGIAPSDIDLLTFHEARAGRLVIDPEEAKVELGEAVASRLKLSEDGTKVLWPQPTDSPLDPQNWSSRRKAFQLFIITLASIVPDFDSGIGITAVFSLAEQYRTSPNYVNNLTSNWSIFLIGWGGVFVVILIRRYGRLPILFWSQVLAMLFLLGATLAPNLNTFAAMRCLTGFFGTAPQITVFANSCSSSVVQIHFQGLYVVTDMYPFHLQARKLNIWTLGFIVSPFLSPFLFGFVVARTTWRWAYGAGTIYGGFVCLLIIFFAEETMYDRGVKPIPEPPTTGLRYRVETLLGITGIKMAKYRNSWPEAIMSPIRVVWRPHMMGILLFEGAMFGFGIGIEVTNAVFFGTPPPFGFGFSQYAIAGFYATPVVAVFVGEFIGRYTNDWIMNVSIRRNNGIFEAESRLWACYIAVPLYICGCVVLGAAFQNHLSVGALVMGWGIAECAIMINTVAVIAYCSDSFPKHQGEVSAYINLARVLGGKDFTHLIAFRLKLRGLEGFSVSYFQIPWALKHGALQVLGVEAAIVAGLFVLVVPFLQLKGRMLRVGL</sequence>
<reference evidence="6" key="1">
    <citation type="submission" date="2023-03" db="EMBL/GenBank/DDBJ databases">
        <title>Massive genome expansion in bonnet fungi (Mycena s.s.) driven by repeated elements and novel gene families across ecological guilds.</title>
        <authorList>
            <consortium name="Lawrence Berkeley National Laboratory"/>
            <person name="Harder C.B."/>
            <person name="Miyauchi S."/>
            <person name="Viragh M."/>
            <person name="Kuo A."/>
            <person name="Thoen E."/>
            <person name="Andreopoulos B."/>
            <person name="Lu D."/>
            <person name="Skrede I."/>
            <person name="Drula E."/>
            <person name="Henrissat B."/>
            <person name="Morin E."/>
            <person name="Kohler A."/>
            <person name="Barry K."/>
            <person name="LaButti K."/>
            <person name="Morin E."/>
            <person name="Salamov A."/>
            <person name="Lipzen A."/>
            <person name="Mereny Z."/>
            <person name="Hegedus B."/>
            <person name="Baldrian P."/>
            <person name="Stursova M."/>
            <person name="Weitz H."/>
            <person name="Taylor A."/>
            <person name="Grigoriev I.V."/>
            <person name="Nagy L.G."/>
            <person name="Martin F."/>
            <person name="Kauserud H."/>
        </authorList>
    </citation>
    <scope>NUCLEOTIDE SEQUENCE</scope>
    <source>
        <strain evidence="6">CBHHK002</strain>
    </source>
</reference>
<dbReference type="PANTHER" id="PTHR23502:SF22">
    <property type="entry name" value="MAJOR FACILITATOR SUPERFAMILY (MFS) PROFILE DOMAIN-CONTAINING PROTEIN"/>
    <property type="match status" value="1"/>
</dbReference>
<evidence type="ECO:0000256" key="5">
    <source>
        <dbReference type="SAM" id="Phobius"/>
    </source>
</evidence>
<dbReference type="Proteomes" id="UP001218218">
    <property type="component" value="Unassembled WGS sequence"/>
</dbReference>
<feature type="transmembrane region" description="Helical" evidence="5">
    <location>
        <begin position="417"/>
        <end position="438"/>
    </location>
</feature>
<dbReference type="GO" id="GO:0005886">
    <property type="term" value="C:plasma membrane"/>
    <property type="evidence" value="ECO:0007669"/>
    <property type="project" value="TreeGrafter"/>
</dbReference>
<comment type="subcellular location">
    <subcellularLocation>
        <location evidence="1">Membrane</location>
        <topology evidence="1">Multi-pass membrane protein</topology>
    </subcellularLocation>
</comment>
<proteinExistence type="predicted"/>
<dbReference type="PANTHER" id="PTHR23502">
    <property type="entry name" value="MAJOR FACILITATOR SUPERFAMILY"/>
    <property type="match status" value="1"/>
</dbReference>
<dbReference type="AlphaFoldDB" id="A0AAD7ALV3"/>
<dbReference type="InterPro" id="IPR036259">
    <property type="entry name" value="MFS_trans_sf"/>
</dbReference>
<feature type="transmembrane region" description="Helical" evidence="5">
    <location>
        <begin position="152"/>
        <end position="172"/>
    </location>
</feature>
<feature type="transmembrane region" description="Helical" evidence="5">
    <location>
        <begin position="337"/>
        <end position="360"/>
    </location>
</feature>
<evidence type="ECO:0000313" key="7">
    <source>
        <dbReference type="Proteomes" id="UP001218218"/>
    </source>
</evidence>
<keyword evidence="4 5" id="KW-0472">Membrane</keyword>
<feature type="transmembrane region" description="Helical" evidence="5">
    <location>
        <begin position="372"/>
        <end position="396"/>
    </location>
</feature>
<evidence type="ECO:0000256" key="2">
    <source>
        <dbReference type="ARBA" id="ARBA00022692"/>
    </source>
</evidence>
<dbReference type="Pfam" id="PF07690">
    <property type="entry name" value="MFS_1"/>
    <property type="match status" value="1"/>
</dbReference>
<feature type="transmembrane region" description="Helical" evidence="5">
    <location>
        <begin position="86"/>
        <end position="108"/>
    </location>
</feature>
<organism evidence="6 7">
    <name type="scientific">Mycena albidolilacea</name>
    <dbReference type="NCBI Taxonomy" id="1033008"/>
    <lineage>
        <taxon>Eukaryota</taxon>
        <taxon>Fungi</taxon>
        <taxon>Dikarya</taxon>
        <taxon>Basidiomycota</taxon>
        <taxon>Agaricomycotina</taxon>
        <taxon>Agaricomycetes</taxon>
        <taxon>Agaricomycetidae</taxon>
        <taxon>Agaricales</taxon>
        <taxon>Marasmiineae</taxon>
        <taxon>Mycenaceae</taxon>
        <taxon>Mycena</taxon>
    </lineage>
</organism>
<dbReference type="Gene3D" id="1.20.1250.20">
    <property type="entry name" value="MFS general substrate transporter like domains"/>
    <property type="match status" value="1"/>
</dbReference>
<dbReference type="GO" id="GO:0022857">
    <property type="term" value="F:transmembrane transporter activity"/>
    <property type="evidence" value="ECO:0007669"/>
    <property type="project" value="InterPro"/>
</dbReference>
<evidence type="ECO:0000256" key="3">
    <source>
        <dbReference type="ARBA" id="ARBA00022989"/>
    </source>
</evidence>
<feature type="transmembrane region" description="Helical" evidence="5">
    <location>
        <begin position="192"/>
        <end position="215"/>
    </location>
</feature>
<feature type="transmembrane region" description="Helical" evidence="5">
    <location>
        <begin position="526"/>
        <end position="548"/>
    </location>
</feature>
<keyword evidence="7" id="KW-1185">Reference proteome</keyword>
<keyword evidence="2 5" id="KW-0812">Transmembrane</keyword>
<keyword evidence="3 5" id="KW-1133">Transmembrane helix</keyword>
<protein>
    <submittedName>
        <fullName evidence="6">MFS general substrate transporter</fullName>
    </submittedName>
</protein>
<evidence type="ECO:0000313" key="6">
    <source>
        <dbReference type="EMBL" id="KAJ7362552.1"/>
    </source>
</evidence>
<feature type="transmembrane region" description="Helical" evidence="5">
    <location>
        <begin position="256"/>
        <end position="276"/>
    </location>
</feature>
<feature type="transmembrane region" description="Helical" evidence="5">
    <location>
        <begin position="227"/>
        <end position="250"/>
    </location>
</feature>
<name>A0AAD7ALV3_9AGAR</name>
<dbReference type="InterPro" id="IPR011701">
    <property type="entry name" value="MFS"/>
</dbReference>
<comment type="caution">
    <text evidence="6">The sequence shown here is derived from an EMBL/GenBank/DDBJ whole genome shotgun (WGS) entry which is preliminary data.</text>
</comment>
<gene>
    <name evidence="6" type="ORF">DFH08DRAFT_767076</name>
</gene>
<evidence type="ECO:0000256" key="4">
    <source>
        <dbReference type="ARBA" id="ARBA00023136"/>
    </source>
</evidence>